<reference evidence="1 2" key="1">
    <citation type="submission" date="2016-10" db="EMBL/GenBank/DDBJ databases">
        <authorList>
            <person name="de Groot N.N."/>
        </authorList>
    </citation>
    <scope>NUCLEOTIDE SEQUENCE [LARGE SCALE GENOMIC DNA]</scope>
    <source>
        <strain evidence="1 2">DSM 43794</strain>
    </source>
</reference>
<organism evidence="1 2">
    <name type="scientific">Thermostaphylospora chromogena</name>
    <dbReference type="NCBI Taxonomy" id="35622"/>
    <lineage>
        <taxon>Bacteria</taxon>
        <taxon>Bacillati</taxon>
        <taxon>Actinomycetota</taxon>
        <taxon>Actinomycetes</taxon>
        <taxon>Streptosporangiales</taxon>
        <taxon>Thermomonosporaceae</taxon>
        <taxon>Thermostaphylospora</taxon>
    </lineage>
</organism>
<dbReference type="Proteomes" id="UP000217103">
    <property type="component" value="Unassembled WGS sequence"/>
</dbReference>
<dbReference type="Pfam" id="PF12900">
    <property type="entry name" value="Pyridox_ox_2"/>
    <property type="match status" value="1"/>
</dbReference>
<protein>
    <submittedName>
        <fullName evidence="1">Pyridoxamine 5'-phosphate oxidase</fullName>
    </submittedName>
</protein>
<sequence>MPAVPPGHMHDHDSFPYGGARSERLTALSEDECWNLIAGGGVGRLAFQGRSGPMVLPVNYTFHEGGIVFRTLPGGTIDWELDTGLAGVEYTVAFEVDHHDESTRTGWSVVVQGSLHHPTPEEEARLAAEADVTPWPGEERLRYLRIIPIRITGRRVGPAPADIVKTTAVPGRGRPRVG</sequence>
<evidence type="ECO:0000313" key="1">
    <source>
        <dbReference type="EMBL" id="SDR27529.1"/>
    </source>
</evidence>
<dbReference type="InterPro" id="IPR024747">
    <property type="entry name" value="Pyridox_Oxase-rel"/>
</dbReference>
<keyword evidence="2" id="KW-1185">Reference proteome</keyword>
<evidence type="ECO:0000313" key="2">
    <source>
        <dbReference type="Proteomes" id="UP000217103"/>
    </source>
</evidence>
<dbReference type="EMBL" id="FNKK01000002">
    <property type="protein sequence ID" value="SDR27529.1"/>
    <property type="molecule type" value="Genomic_DNA"/>
</dbReference>
<accession>A0A1H1HQ94</accession>
<dbReference type="AlphaFoldDB" id="A0A1H1HQ94"/>
<dbReference type="InterPro" id="IPR012349">
    <property type="entry name" value="Split_barrel_FMN-bd"/>
</dbReference>
<dbReference type="SUPFAM" id="SSF50475">
    <property type="entry name" value="FMN-binding split barrel"/>
    <property type="match status" value="1"/>
</dbReference>
<dbReference type="STRING" id="35622.SAMN04489764_4690"/>
<proteinExistence type="predicted"/>
<dbReference type="RefSeq" id="WP_093262019.1">
    <property type="nucleotide sequence ID" value="NZ_FNKK01000002.1"/>
</dbReference>
<name>A0A1H1HQ94_9ACTN</name>
<dbReference type="Gene3D" id="2.30.110.10">
    <property type="entry name" value="Electron Transport, Fmn-binding Protein, Chain A"/>
    <property type="match status" value="1"/>
</dbReference>
<gene>
    <name evidence="1" type="ORF">SAMN04489764_4690</name>
</gene>
<dbReference type="OrthoDB" id="7062584at2"/>